<reference evidence="7 8" key="1">
    <citation type="journal article" date="2024" name="Dis. Aquat. Organ.">
        <title>Francisella sciaenopsi sp. nov. isolated from diseased red drum Sciaenops ocellatus in Florida, USA.</title>
        <authorList>
            <person name="Kawahara M."/>
            <person name="Cody T.T."/>
            <person name="Yanong R.P.E."/>
            <person name="Henderson E."/>
            <person name="Yazdi Z."/>
            <person name="Soto E."/>
        </authorList>
    </citation>
    <scope>NUCLEOTIDE SEQUENCE [LARGE SCALE GENOMIC DNA]</scope>
    <source>
        <strain evidence="7 8">R22-20-7</strain>
    </source>
</reference>
<evidence type="ECO:0000313" key="7">
    <source>
        <dbReference type="EMBL" id="GMN89645.1"/>
    </source>
</evidence>
<organism evidence="7 8">
    <name type="scientific">Francisella sciaenopsi</name>
    <dbReference type="NCBI Taxonomy" id="3055034"/>
    <lineage>
        <taxon>Bacteria</taxon>
        <taxon>Pseudomonadati</taxon>
        <taxon>Pseudomonadota</taxon>
        <taxon>Gammaproteobacteria</taxon>
        <taxon>Thiotrichales</taxon>
        <taxon>Francisellaceae</taxon>
        <taxon>Francisella</taxon>
    </lineage>
</organism>
<dbReference type="PROSITE" id="PS01095">
    <property type="entry name" value="GH18_1"/>
    <property type="match status" value="1"/>
</dbReference>
<protein>
    <recommendedName>
        <fullName evidence="6">GH18 domain-containing protein</fullName>
    </recommendedName>
</protein>
<evidence type="ECO:0000256" key="2">
    <source>
        <dbReference type="ARBA" id="ARBA00023295"/>
    </source>
</evidence>
<sequence>MKKTILFTLLLGASVVAVADQSTEVNSSLYPSPVVSIYNTTWSPETVAQGVNVVHSAFAGIDGTSIGEVIGGPALDTEYSSWSKVQVSGATNILAFGGQTTVFSPDMNNVEGVAQAIVEYATKYNFDGIDFDLENVKGAAANSQLLKIIPAIRNIDPSLIIMAAPQAYNGLSWASTSGVDTIVPLLKDGACGTKDCLDAVFVQNYNNSNQNNVQYGWDQVVTAISQANNPNLTTKFIIGFEQTVNPSDIVKPSSTSKYLTNFAGLGLWPTSQAEDTATEQVMVKVMGL</sequence>
<keyword evidence="2 3" id="KW-0326">Glycosidase</keyword>
<dbReference type="SUPFAM" id="SSF51445">
    <property type="entry name" value="(Trans)glycosidases"/>
    <property type="match status" value="1"/>
</dbReference>
<proteinExistence type="inferred from homology"/>
<keyword evidence="8" id="KW-1185">Reference proteome</keyword>
<evidence type="ECO:0000259" key="6">
    <source>
        <dbReference type="PROSITE" id="PS51910"/>
    </source>
</evidence>
<dbReference type="InterPro" id="IPR017853">
    <property type="entry name" value="GH"/>
</dbReference>
<comment type="caution">
    <text evidence="7">The sequence shown here is derived from an EMBL/GenBank/DDBJ whole genome shotgun (WGS) entry which is preliminary data.</text>
</comment>
<evidence type="ECO:0000313" key="8">
    <source>
        <dbReference type="Proteomes" id="UP001628164"/>
    </source>
</evidence>
<dbReference type="InterPro" id="IPR001223">
    <property type="entry name" value="Glyco_hydro18_cat"/>
</dbReference>
<feature type="chain" id="PRO_5046809675" description="GH18 domain-containing protein" evidence="5">
    <location>
        <begin position="20"/>
        <end position="288"/>
    </location>
</feature>
<accession>A0ABQ6PFD5</accession>
<evidence type="ECO:0000256" key="1">
    <source>
        <dbReference type="ARBA" id="ARBA00022801"/>
    </source>
</evidence>
<dbReference type="PROSITE" id="PS51910">
    <property type="entry name" value="GH18_2"/>
    <property type="match status" value="1"/>
</dbReference>
<comment type="similarity">
    <text evidence="4">Belongs to the glycosyl hydrolase 18 family.</text>
</comment>
<evidence type="ECO:0000256" key="4">
    <source>
        <dbReference type="RuleBase" id="RU004453"/>
    </source>
</evidence>
<keyword evidence="5" id="KW-0732">Signal</keyword>
<evidence type="ECO:0000256" key="3">
    <source>
        <dbReference type="RuleBase" id="RU000489"/>
    </source>
</evidence>
<dbReference type="Pfam" id="PF00704">
    <property type="entry name" value="Glyco_hydro_18"/>
    <property type="match status" value="1"/>
</dbReference>
<dbReference type="InterPro" id="IPR001579">
    <property type="entry name" value="Glyco_hydro_18_chit_AS"/>
</dbReference>
<dbReference type="Gene3D" id="3.20.20.80">
    <property type="entry name" value="Glycosidases"/>
    <property type="match status" value="1"/>
</dbReference>
<dbReference type="EMBL" id="BTHG01000004">
    <property type="protein sequence ID" value="GMN89645.1"/>
    <property type="molecule type" value="Genomic_DNA"/>
</dbReference>
<gene>
    <name evidence="7" type="ORF">fsci_11310</name>
</gene>
<keyword evidence="1 3" id="KW-0378">Hydrolase</keyword>
<evidence type="ECO:0000256" key="5">
    <source>
        <dbReference type="SAM" id="SignalP"/>
    </source>
</evidence>
<feature type="domain" description="GH18" evidence="6">
    <location>
        <begin position="33"/>
        <end position="288"/>
    </location>
</feature>
<feature type="signal peptide" evidence="5">
    <location>
        <begin position="1"/>
        <end position="19"/>
    </location>
</feature>
<dbReference type="RefSeq" id="WP_407877419.1">
    <property type="nucleotide sequence ID" value="NZ_BTHG01000004.1"/>
</dbReference>
<name>A0ABQ6PFD5_9GAMM</name>
<dbReference type="Proteomes" id="UP001628164">
    <property type="component" value="Unassembled WGS sequence"/>
</dbReference>